<evidence type="ECO:0000313" key="3">
    <source>
        <dbReference type="EnsemblMetazoa" id="ASIC019884-PA"/>
    </source>
</evidence>
<dbReference type="AlphaFoldDB" id="A0A084WMG3"/>
<reference evidence="3" key="2">
    <citation type="submission" date="2020-05" db="UniProtKB">
        <authorList>
            <consortium name="EnsemblMetazoa"/>
        </authorList>
    </citation>
    <scope>IDENTIFICATION</scope>
</reference>
<proteinExistence type="predicted"/>
<dbReference type="EMBL" id="KE525352">
    <property type="protein sequence ID" value="KFB51407.1"/>
    <property type="molecule type" value="Genomic_DNA"/>
</dbReference>
<accession>A0A084WMG3</accession>
<dbReference type="EMBL" id="ATLV01024444">
    <property type="status" value="NOT_ANNOTATED_CDS"/>
    <property type="molecule type" value="Genomic_DNA"/>
</dbReference>
<organism evidence="2">
    <name type="scientific">Anopheles sinensis</name>
    <name type="common">Mosquito</name>
    <dbReference type="NCBI Taxonomy" id="74873"/>
    <lineage>
        <taxon>Eukaryota</taxon>
        <taxon>Metazoa</taxon>
        <taxon>Ecdysozoa</taxon>
        <taxon>Arthropoda</taxon>
        <taxon>Hexapoda</taxon>
        <taxon>Insecta</taxon>
        <taxon>Pterygota</taxon>
        <taxon>Neoptera</taxon>
        <taxon>Endopterygota</taxon>
        <taxon>Diptera</taxon>
        <taxon>Nematocera</taxon>
        <taxon>Culicoidea</taxon>
        <taxon>Culicidae</taxon>
        <taxon>Anophelinae</taxon>
        <taxon>Anopheles</taxon>
    </lineage>
</organism>
<feature type="region of interest" description="Disordered" evidence="1">
    <location>
        <begin position="1"/>
        <end position="43"/>
    </location>
</feature>
<feature type="compositionally biased region" description="Polar residues" evidence="1">
    <location>
        <begin position="108"/>
        <end position="117"/>
    </location>
</feature>
<dbReference type="VEuPathDB" id="VectorBase:ASIC019884"/>
<sequence length="117" mass="12880">MVRKEKGQTTEKKDARTSETEVENGKADSMLAGCPPTGQDNVECLEKKGRTSTPTRNGCDPAHAGGVSKWVQRARQEHRCSYMHQSAAGCTIANEIHRNTRRRAAKNGPTSRNTMKP</sequence>
<evidence type="ECO:0000313" key="4">
    <source>
        <dbReference type="Proteomes" id="UP000030765"/>
    </source>
</evidence>
<gene>
    <name evidence="2" type="ORF">ZHAS_00019884</name>
</gene>
<feature type="compositionally biased region" description="Basic and acidic residues" evidence="1">
    <location>
        <begin position="1"/>
        <end position="26"/>
    </location>
</feature>
<reference evidence="2 4" key="1">
    <citation type="journal article" date="2014" name="BMC Genomics">
        <title>Genome sequence of Anopheles sinensis provides insight into genetics basis of mosquito competence for malaria parasites.</title>
        <authorList>
            <person name="Zhou D."/>
            <person name="Zhang D."/>
            <person name="Ding G."/>
            <person name="Shi L."/>
            <person name="Hou Q."/>
            <person name="Ye Y."/>
            <person name="Xu Y."/>
            <person name="Zhou H."/>
            <person name="Xiong C."/>
            <person name="Li S."/>
            <person name="Yu J."/>
            <person name="Hong S."/>
            <person name="Yu X."/>
            <person name="Zou P."/>
            <person name="Chen C."/>
            <person name="Chang X."/>
            <person name="Wang W."/>
            <person name="Lv Y."/>
            <person name="Sun Y."/>
            <person name="Ma L."/>
            <person name="Shen B."/>
            <person name="Zhu C."/>
        </authorList>
    </citation>
    <scope>NUCLEOTIDE SEQUENCE [LARGE SCALE GENOMIC DNA]</scope>
</reference>
<dbReference type="Proteomes" id="UP000030765">
    <property type="component" value="Unassembled WGS sequence"/>
</dbReference>
<dbReference type="EnsemblMetazoa" id="ASIC019884-RA">
    <property type="protein sequence ID" value="ASIC019884-PA"/>
    <property type="gene ID" value="ASIC019884"/>
</dbReference>
<keyword evidence="4" id="KW-1185">Reference proteome</keyword>
<evidence type="ECO:0000256" key="1">
    <source>
        <dbReference type="SAM" id="MobiDB-lite"/>
    </source>
</evidence>
<evidence type="ECO:0000313" key="2">
    <source>
        <dbReference type="EMBL" id="KFB51407.1"/>
    </source>
</evidence>
<protein>
    <submittedName>
        <fullName evidence="2 3">Uncharacterized protein</fullName>
    </submittedName>
</protein>
<name>A0A084WMG3_ANOSI</name>
<feature type="region of interest" description="Disordered" evidence="1">
    <location>
        <begin position="93"/>
        <end position="117"/>
    </location>
</feature>